<sequence>MTKNKNSVDQQLQYRLPTQSCIRHSYIRLSNDYEKSDHCHGSGFHNLAPRPEYQTASNILKWIATRHKSKSTWLAQENSLQPDLPQQRECAEIDDWQVYFIGHATVLLQIGRYNFLTDPVWCDYVSPQQGSGPKRYRPMGLALEQLPKIDAVLLSHNHYDHMDLATLSWLVDHFDMPIYTGLANGQYLPKHFQVIEMDWWQQQYFGEHGELNIVYVPAQHGSGRGLRDQNQALWGGFSILSDAGHAYFAGDAAYSEHFKQIAARLTPPRLALLPIGAYEPRRLMQYLHMNPDDAVKAHLDLQAEQSVAIHHRMFQLTDEEMFAPERDLHTALSAYQVSEQQFVCLEEGQMIQV</sequence>
<dbReference type="PIRSF" id="PIRSF038896">
    <property type="entry name" value="NAPE-PLD"/>
    <property type="match status" value="1"/>
</dbReference>
<comment type="caution">
    <text evidence="2">The sequence shown here is derived from an EMBL/GenBank/DDBJ whole genome shotgun (WGS) entry which is preliminary data.</text>
</comment>
<dbReference type="PANTHER" id="PTHR15032">
    <property type="entry name" value="N-ACYL-PHOSPHATIDYLETHANOLAMINE-HYDROLYZING PHOSPHOLIPASE D"/>
    <property type="match status" value="1"/>
</dbReference>
<dbReference type="GO" id="GO:0070290">
    <property type="term" value="F:N-acylphosphatidylethanolamine-specific phospholipase D activity"/>
    <property type="evidence" value="ECO:0007669"/>
    <property type="project" value="InterPro"/>
</dbReference>
<dbReference type="RefSeq" id="WP_087619740.1">
    <property type="nucleotide sequence ID" value="NZ_NEXX01000001.1"/>
</dbReference>
<evidence type="ECO:0000313" key="2">
    <source>
        <dbReference type="EMBL" id="OUY09083.1"/>
    </source>
</evidence>
<proteinExistence type="predicted"/>
<name>A0A1Z9Z3N7_9GAMM</name>
<keyword evidence="3" id="KW-1185">Reference proteome</keyword>
<gene>
    <name evidence="2" type="ORF">CAP51_05665</name>
</gene>
<evidence type="ECO:0000259" key="1">
    <source>
        <dbReference type="Pfam" id="PF12706"/>
    </source>
</evidence>
<dbReference type="EMBL" id="NEXX01000001">
    <property type="protein sequence ID" value="OUY09083.1"/>
    <property type="molecule type" value="Genomic_DNA"/>
</dbReference>
<accession>A0A1Z9Z3N7</accession>
<dbReference type="GO" id="GO:0008270">
    <property type="term" value="F:zinc ion binding"/>
    <property type="evidence" value="ECO:0007669"/>
    <property type="project" value="InterPro"/>
</dbReference>
<dbReference type="InterPro" id="IPR036866">
    <property type="entry name" value="RibonucZ/Hydroxyglut_hydro"/>
</dbReference>
<organism evidence="2 3">
    <name type="scientific">Acinetobacter populi</name>
    <dbReference type="NCBI Taxonomy" id="1582270"/>
    <lineage>
        <taxon>Bacteria</taxon>
        <taxon>Pseudomonadati</taxon>
        <taxon>Pseudomonadota</taxon>
        <taxon>Gammaproteobacteria</taxon>
        <taxon>Moraxellales</taxon>
        <taxon>Moraxellaceae</taxon>
        <taxon>Acinetobacter</taxon>
    </lineage>
</organism>
<dbReference type="SUPFAM" id="SSF56281">
    <property type="entry name" value="Metallo-hydrolase/oxidoreductase"/>
    <property type="match status" value="1"/>
</dbReference>
<feature type="domain" description="Metallo-beta-lactamase" evidence="1">
    <location>
        <begin position="114"/>
        <end position="311"/>
    </location>
</feature>
<dbReference type="InterPro" id="IPR024884">
    <property type="entry name" value="NAPE-PLD"/>
</dbReference>
<dbReference type="InterPro" id="IPR001279">
    <property type="entry name" value="Metallo-B-lactamas"/>
</dbReference>
<evidence type="ECO:0000313" key="3">
    <source>
        <dbReference type="Proteomes" id="UP000196536"/>
    </source>
</evidence>
<dbReference type="Pfam" id="PF12706">
    <property type="entry name" value="Lactamase_B_2"/>
    <property type="match status" value="1"/>
</dbReference>
<dbReference type="GO" id="GO:0005737">
    <property type="term" value="C:cytoplasm"/>
    <property type="evidence" value="ECO:0007669"/>
    <property type="project" value="TreeGrafter"/>
</dbReference>
<dbReference type="Proteomes" id="UP000196536">
    <property type="component" value="Unassembled WGS sequence"/>
</dbReference>
<dbReference type="PANTHER" id="PTHR15032:SF4">
    <property type="entry name" value="N-ACYL-PHOSPHATIDYLETHANOLAMINE-HYDROLYZING PHOSPHOLIPASE D"/>
    <property type="match status" value="1"/>
</dbReference>
<dbReference type="AlphaFoldDB" id="A0A1Z9Z3N7"/>
<keyword evidence="2" id="KW-0378">Hydrolase</keyword>
<dbReference type="OrthoDB" id="9805728at2"/>
<dbReference type="Gene3D" id="3.60.15.10">
    <property type="entry name" value="Ribonuclease Z/Hydroxyacylglutathione hydrolase-like"/>
    <property type="match status" value="1"/>
</dbReference>
<reference evidence="2 3" key="1">
    <citation type="submission" date="2017-05" db="EMBL/GenBank/DDBJ databases">
        <title>Acinetobacter populi ANC 5415 (= PBJ7), whole genome shotgun sequencing project.</title>
        <authorList>
            <person name="Nemec A."/>
            <person name="Radolfova-Krizova L."/>
        </authorList>
    </citation>
    <scope>NUCLEOTIDE SEQUENCE [LARGE SCALE GENOMIC DNA]</scope>
    <source>
        <strain evidence="2 3">PBJ7</strain>
    </source>
</reference>
<protein>
    <submittedName>
        <fullName evidence="2">Zn-dependent hydrolase</fullName>
    </submittedName>
</protein>